<dbReference type="AlphaFoldDB" id="I8USY3"/>
<accession>I8USY3</accession>
<gene>
    <name evidence="2" type="ORF">HMPREF1062_06061</name>
</gene>
<feature type="region of interest" description="Disordered" evidence="1">
    <location>
        <begin position="70"/>
        <end position="97"/>
    </location>
</feature>
<dbReference type="HOGENOM" id="CLU_2340884_0_0_10"/>
<sequence length="97" mass="11292">MEAFTIHPAEAYLRNEQNPTSLYVKIEGKRRRLFINRNENVIGIVAPGKRKRGYIFTNWASIEEIYYPSQEQEAGSGHGQENDFKIPETCPARYTRE</sequence>
<keyword evidence="3" id="KW-1185">Reference proteome</keyword>
<evidence type="ECO:0000313" key="2">
    <source>
        <dbReference type="EMBL" id="EIY17280.1"/>
    </source>
</evidence>
<comment type="caution">
    <text evidence="2">The sequence shown here is derived from an EMBL/GenBank/DDBJ whole genome shotgun (WGS) entry which is preliminary data.</text>
</comment>
<dbReference type="PATRIC" id="fig|997874.3.peg.6235"/>
<dbReference type="Proteomes" id="UP000003741">
    <property type="component" value="Unassembled WGS sequence"/>
</dbReference>
<proteinExistence type="predicted"/>
<reference evidence="2 3" key="1">
    <citation type="submission" date="2012-02" db="EMBL/GenBank/DDBJ databases">
        <title>The Genome Sequence of Bacteroides cellulosilyticus CL02T12C19.</title>
        <authorList>
            <consortium name="The Broad Institute Genome Sequencing Platform"/>
            <person name="Earl A."/>
            <person name="Ward D."/>
            <person name="Feldgarden M."/>
            <person name="Gevers D."/>
            <person name="Zitomersky N.L."/>
            <person name="Coyne M.J."/>
            <person name="Comstock L.E."/>
            <person name="Young S.K."/>
            <person name="Zeng Q."/>
            <person name="Gargeya S."/>
            <person name="Fitzgerald M."/>
            <person name="Haas B."/>
            <person name="Abouelleil A."/>
            <person name="Alvarado L."/>
            <person name="Arachchi H.M."/>
            <person name="Berlin A."/>
            <person name="Chapman S.B."/>
            <person name="Gearin G."/>
            <person name="Goldberg J."/>
            <person name="Griggs A."/>
            <person name="Gujja S."/>
            <person name="Hansen M."/>
            <person name="Heiman D."/>
            <person name="Howarth C."/>
            <person name="Larimer J."/>
            <person name="Lui A."/>
            <person name="MacDonald P.J.P."/>
            <person name="McCowen C."/>
            <person name="Montmayeur A."/>
            <person name="Murphy C."/>
            <person name="Neiman D."/>
            <person name="Pearson M."/>
            <person name="Priest M."/>
            <person name="Roberts A."/>
            <person name="Saif S."/>
            <person name="Shea T."/>
            <person name="Sisk P."/>
            <person name="Stolte C."/>
            <person name="Sykes S."/>
            <person name="Wortman J."/>
            <person name="Nusbaum C."/>
            <person name="Birren B."/>
        </authorList>
    </citation>
    <scope>NUCLEOTIDE SEQUENCE [LARGE SCALE GENOMIC DNA]</scope>
    <source>
        <strain evidence="2 3">CL02T12C19</strain>
    </source>
</reference>
<name>I8USY3_9BACE</name>
<evidence type="ECO:0000313" key="3">
    <source>
        <dbReference type="Proteomes" id="UP000003741"/>
    </source>
</evidence>
<protein>
    <submittedName>
        <fullName evidence="2">Uncharacterized protein</fullName>
    </submittedName>
</protein>
<organism evidence="2 3">
    <name type="scientific">Bacteroides cellulosilyticus CL02T12C19</name>
    <dbReference type="NCBI Taxonomy" id="997874"/>
    <lineage>
        <taxon>Bacteria</taxon>
        <taxon>Pseudomonadati</taxon>
        <taxon>Bacteroidota</taxon>
        <taxon>Bacteroidia</taxon>
        <taxon>Bacteroidales</taxon>
        <taxon>Bacteroidaceae</taxon>
        <taxon>Bacteroides</taxon>
    </lineage>
</organism>
<dbReference type="EMBL" id="AGXG01000152">
    <property type="protein sequence ID" value="EIY17280.1"/>
    <property type="molecule type" value="Genomic_DNA"/>
</dbReference>
<evidence type="ECO:0000256" key="1">
    <source>
        <dbReference type="SAM" id="MobiDB-lite"/>
    </source>
</evidence>